<dbReference type="InterPro" id="IPR017441">
    <property type="entry name" value="Protein_kinase_ATP_BS"/>
</dbReference>
<sequence length="367" mass="43032">MERPSGPFDLHRFKRLSSPKQIVHTPTGILFSIDRKYSYIKNIGEGSYGVVISVEDMETRMKYAVKKIPNVLDNIGNGFRVYREIQIMRHCNHDNVLKLIDVDVDPERENFTDLMTMELMETDLNRVIYSNQVLTDDHIQFFTYQIFRGLKYLHSAGIIHRDLKPSNLLVNSNCDLKICDFNLARDEYAQDIMTEYVQTRWYRAPEVMLSSQQYNHAVDVWSVGCIMAELLNRRVLFKGTTYINQLQLICNLLGLPEEKDLDFVTNERGLKFLEKQNKIPQDLRRVFPTATEKCLDLLQRTLCINPKKRITVDEALAHPYFEDLHDPTDEPVCDRPFLLNVDDQNLTKEDLQVLFQRVAREYHHTIL</sequence>
<comment type="caution">
    <text evidence="9">The sequence shown here is derived from an EMBL/GenBank/DDBJ whole genome shotgun (WGS) entry which is preliminary data.</text>
</comment>
<dbReference type="InterPro" id="IPR008271">
    <property type="entry name" value="Ser/Thr_kinase_AS"/>
</dbReference>
<accession>A0A196SQ44</accession>
<keyword evidence="4 9" id="KW-0418">Kinase</keyword>
<dbReference type="STRING" id="478820.A0A196SQ44"/>
<dbReference type="AlphaFoldDB" id="A0A196SQ44"/>
<dbReference type="CDD" id="cd07834">
    <property type="entry name" value="STKc_MAPK"/>
    <property type="match status" value="1"/>
</dbReference>
<evidence type="ECO:0000313" key="10">
    <source>
        <dbReference type="Proteomes" id="UP000078348"/>
    </source>
</evidence>
<evidence type="ECO:0000256" key="7">
    <source>
        <dbReference type="RuleBase" id="RU000304"/>
    </source>
</evidence>
<comment type="similarity">
    <text evidence="7">Belongs to the protein kinase superfamily.</text>
</comment>
<reference evidence="9 10" key="1">
    <citation type="submission" date="2016-05" db="EMBL/GenBank/DDBJ databases">
        <title>Nuclear genome of Blastocystis sp. subtype 1 NandII.</title>
        <authorList>
            <person name="Gentekaki E."/>
            <person name="Curtis B."/>
            <person name="Stairs C."/>
            <person name="Eme L."/>
            <person name="Herman E."/>
            <person name="Klimes V."/>
            <person name="Arias M.C."/>
            <person name="Elias M."/>
            <person name="Hilliou F."/>
            <person name="Klute M."/>
            <person name="Malik S.-B."/>
            <person name="Pightling A."/>
            <person name="Rachubinski R."/>
            <person name="Salas D."/>
            <person name="Schlacht A."/>
            <person name="Suga H."/>
            <person name="Archibald J."/>
            <person name="Ball S.G."/>
            <person name="Clark G."/>
            <person name="Dacks J."/>
            <person name="Van Der Giezen M."/>
            <person name="Tsaousis A."/>
            <person name="Roger A."/>
        </authorList>
    </citation>
    <scope>NUCLEOTIDE SEQUENCE [LARGE SCALE GENOMIC DNA]</scope>
    <source>
        <strain evidence="10">ATCC 50177 / NandII</strain>
    </source>
</reference>
<proteinExistence type="inferred from homology"/>
<evidence type="ECO:0000256" key="1">
    <source>
        <dbReference type="ARBA" id="ARBA00022527"/>
    </source>
</evidence>
<protein>
    <submittedName>
        <fullName evidence="9">Sporangia induced mitogen-activated protein kinase</fullName>
    </submittedName>
</protein>
<evidence type="ECO:0000256" key="2">
    <source>
        <dbReference type="ARBA" id="ARBA00022679"/>
    </source>
</evidence>
<feature type="binding site" evidence="6">
    <location>
        <position position="67"/>
    </location>
    <ligand>
        <name>ATP</name>
        <dbReference type="ChEBI" id="CHEBI:30616"/>
    </ligand>
</feature>
<evidence type="ECO:0000259" key="8">
    <source>
        <dbReference type="PROSITE" id="PS50011"/>
    </source>
</evidence>
<dbReference type="InterPro" id="IPR000719">
    <property type="entry name" value="Prot_kinase_dom"/>
</dbReference>
<dbReference type="Gene3D" id="3.30.200.20">
    <property type="entry name" value="Phosphorylase Kinase, domain 1"/>
    <property type="match status" value="1"/>
</dbReference>
<dbReference type="GO" id="GO:0004674">
    <property type="term" value="F:protein serine/threonine kinase activity"/>
    <property type="evidence" value="ECO:0007669"/>
    <property type="project" value="UniProtKB-KW"/>
</dbReference>
<dbReference type="InterPro" id="IPR050117">
    <property type="entry name" value="MAPK"/>
</dbReference>
<organism evidence="9 10">
    <name type="scientific">Blastocystis sp. subtype 1 (strain ATCC 50177 / NandII)</name>
    <dbReference type="NCBI Taxonomy" id="478820"/>
    <lineage>
        <taxon>Eukaryota</taxon>
        <taxon>Sar</taxon>
        <taxon>Stramenopiles</taxon>
        <taxon>Bigyra</taxon>
        <taxon>Opalozoa</taxon>
        <taxon>Opalinata</taxon>
        <taxon>Blastocystidae</taxon>
        <taxon>Blastocystis</taxon>
    </lineage>
</organism>
<feature type="domain" description="Protein kinase" evidence="8">
    <location>
        <begin position="37"/>
        <end position="321"/>
    </location>
</feature>
<dbReference type="OrthoDB" id="192887at2759"/>
<dbReference type="PROSITE" id="PS00107">
    <property type="entry name" value="PROTEIN_KINASE_ATP"/>
    <property type="match status" value="1"/>
</dbReference>
<dbReference type="FunFam" id="1.10.510.10:FF:000040">
    <property type="entry name" value="Mitogen-activated protein kinase"/>
    <property type="match status" value="1"/>
</dbReference>
<evidence type="ECO:0000256" key="3">
    <source>
        <dbReference type="ARBA" id="ARBA00022741"/>
    </source>
</evidence>
<dbReference type="PANTHER" id="PTHR24055">
    <property type="entry name" value="MITOGEN-ACTIVATED PROTEIN KINASE"/>
    <property type="match status" value="1"/>
</dbReference>
<evidence type="ECO:0000313" key="9">
    <source>
        <dbReference type="EMBL" id="OAO17914.1"/>
    </source>
</evidence>
<dbReference type="PROSITE" id="PS00108">
    <property type="entry name" value="PROTEIN_KINASE_ST"/>
    <property type="match status" value="1"/>
</dbReference>
<dbReference type="Proteomes" id="UP000078348">
    <property type="component" value="Unassembled WGS sequence"/>
</dbReference>
<keyword evidence="5 6" id="KW-0067">ATP-binding</keyword>
<dbReference type="InterPro" id="IPR011009">
    <property type="entry name" value="Kinase-like_dom_sf"/>
</dbReference>
<dbReference type="EMBL" id="LXWW01000013">
    <property type="protein sequence ID" value="OAO17914.1"/>
    <property type="molecule type" value="Genomic_DNA"/>
</dbReference>
<dbReference type="GO" id="GO:0005524">
    <property type="term" value="F:ATP binding"/>
    <property type="evidence" value="ECO:0007669"/>
    <property type="project" value="UniProtKB-UniRule"/>
</dbReference>
<name>A0A196SQ44_BLAHN</name>
<evidence type="ECO:0000256" key="5">
    <source>
        <dbReference type="ARBA" id="ARBA00022840"/>
    </source>
</evidence>
<keyword evidence="3 6" id="KW-0547">Nucleotide-binding</keyword>
<gene>
    <name evidence="9" type="ORF">AV274_0371</name>
</gene>
<dbReference type="SUPFAM" id="SSF56112">
    <property type="entry name" value="Protein kinase-like (PK-like)"/>
    <property type="match status" value="1"/>
</dbReference>
<evidence type="ECO:0000256" key="6">
    <source>
        <dbReference type="PROSITE-ProRule" id="PRU10141"/>
    </source>
</evidence>
<keyword evidence="2" id="KW-0808">Transferase</keyword>
<keyword evidence="1 7" id="KW-0723">Serine/threonine-protein kinase</keyword>
<dbReference type="PROSITE" id="PS50011">
    <property type="entry name" value="PROTEIN_KINASE_DOM"/>
    <property type="match status" value="1"/>
</dbReference>
<dbReference type="Gene3D" id="1.10.510.10">
    <property type="entry name" value="Transferase(Phosphotransferase) domain 1"/>
    <property type="match status" value="1"/>
</dbReference>
<keyword evidence="10" id="KW-1185">Reference proteome</keyword>
<dbReference type="SMART" id="SM00220">
    <property type="entry name" value="S_TKc"/>
    <property type="match status" value="1"/>
</dbReference>
<dbReference type="Pfam" id="PF00069">
    <property type="entry name" value="Pkinase"/>
    <property type="match status" value="1"/>
</dbReference>
<evidence type="ECO:0000256" key="4">
    <source>
        <dbReference type="ARBA" id="ARBA00022777"/>
    </source>
</evidence>